<reference evidence="2 3" key="1">
    <citation type="journal article" date="2012" name="PLoS Pathog.">
        <title>Diverse lifestyles and strategies of plant pathogenesis encoded in the genomes of eighteen Dothideomycetes fungi.</title>
        <authorList>
            <person name="Ohm R.A."/>
            <person name="Feau N."/>
            <person name="Henrissat B."/>
            <person name="Schoch C.L."/>
            <person name="Horwitz B.A."/>
            <person name="Barry K.W."/>
            <person name="Condon B.J."/>
            <person name="Copeland A.C."/>
            <person name="Dhillon B."/>
            <person name="Glaser F."/>
            <person name="Hesse C.N."/>
            <person name="Kosti I."/>
            <person name="LaButti K."/>
            <person name="Lindquist E.A."/>
            <person name="Lucas S."/>
            <person name="Salamov A.A."/>
            <person name="Bradshaw R.E."/>
            <person name="Ciuffetti L."/>
            <person name="Hamelin R.C."/>
            <person name="Kema G.H.J."/>
            <person name="Lawrence C."/>
            <person name="Scott J.A."/>
            <person name="Spatafora J.W."/>
            <person name="Turgeon B.G."/>
            <person name="de Wit P.J.G.M."/>
            <person name="Zhong S."/>
            <person name="Goodwin S.B."/>
            <person name="Grigoriev I.V."/>
        </authorList>
    </citation>
    <scope>NUCLEOTIDE SEQUENCE [LARGE SCALE GENOMIC DNA]</scope>
    <source>
        <strain evidence="2 3">CIRAD86</strain>
    </source>
</reference>
<dbReference type="Proteomes" id="UP000016932">
    <property type="component" value="Unassembled WGS sequence"/>
</dbReference>
<dbReference type="VEuPathDB" id="FungiDB:MYCFIDRAFT_179673"/>
<gene>
    <name evidence="2" type="ORF">MYCFIDRAFT_179673</name>
</gene>
<dbReference type="AlphaFoldDB" id="M2ZZ85"/>
<dbReference type="GeneID" id="19334174"/>
<name>M2ZZ85_PSEFD</name>
<evidence type="ECO:0000256" key="1">
    <source>
        <dbReference type="SAM" id="MobiDB-lite"/>
    </source>
</evidence>
<accession>M2ZZ85</accession>
<proteinExistence type="predicted"/>
<evidence type="ECO:0000313" key="2">
    <source>
        <dbReference type="EMBL" id="EME77471.1"/>
    </source>
</evidence>
<feature type="compositionally biased region" description="Basic and acidic residues" evidence="1">
    <location>
        <begin position="380"/>
        <end position="389"/>
    </location>
</feature>
<keyword evidence="3" id="KW-1185">Reference proteome</keyword>
<dbReference type="KEGG" id="pfj:MYCFIDRAFT_179673"/>
<protein>
    <submittedName>
        <fullName evidence="2">Uncharacterized protein</fullName>
    </submittedName>
</protein>
<sequence>MRRLYGATSTEILLPMPLYYHRSNSYDPIYYWKGGSWRKMEISLLRGRPSAIQDSYSREGHPNTLNLNTQISAAIAKLQQDLNTARSKQTSSTGSSDAQPRLASTGNRGRPPLPQFQFPPPPPVRDEKSEELEVNPFKRDMNRVEPFLQALVKKVAAYADRFVADEFRFGHFPGLREGKTTSSHIKTDEDTGTSLYSPLINTARRNDFFGVFCARFLRVMGMRHHGGKFHPTALGNVSTNSLNSQSPTGHLDKSGNDLHFNPFTDRLAPQDSARHIAVIPPRGLMPRLKYSCRSTALLSDGPASSNVARITRYIARQEKEAGKKTERCIFNGRSQCSPVKAREARKASSTRSAAIATGHDPASIWRRCPHVSRPPGTPKVPEETRTRRLTDSHTYPWPASLYQIDSTIPQTAKYHQLFHYHPALKTACMIHDGMNSTPKAHTSPRLSSAALKDIQLAIDEDHAPFSFVDTEYAYSQDLPLEYLKCHSEHMNDDLMNPIIGRLLLLQLYDAKNAWKDNVLILNSEISATIFTPLFFDGNQRRTQTLDSNARLRRTPHNRSPDMKKELADPPISYTALAWLSQLCNTTAYEFDYPSQDIEQENDTRLRNPLSRLHFHFRDTTFLCYKVILNVALFFIQVGLACEDSQRSTYADLAEDALEIVALALLYACSPSTLTRGSFVCCSLAHTRTSTAKRDFAASFQICREVHQISLQKALPSCSASANALSTKRCSSCWTWLMHRLSQRTVLFHHIPGGTMFELDHELLCILEFVPRYQNLFHIQGAPFVPFQENPCSHSVLLANREMARESNFLPESASSRRARPYTDGEDSVTVAATVDEAVPTLSALLRTMLSTAKYLQHLLLCLTGEWPERTGSDRLQCRENQP</sequence>
<dbReference type="HOGENOM" id="CLU_326548_0_0_1"/>
<feature type="region of interest" description="Disordered" evidence="1">
    <location>
        <begin position="364"/>
        <end position="389"/>
    </location>
</feature>
<evidence type="ECO:0000313" key="3">
    <source>
        <dbReference type="Proteomes" id="UP000016932"/>
    </source>
</evidence>
<feature type="compositionally biased region" description="Pro residues" evidence="1">
    <location>
        <begin position="111"/>
        <end position="123"/>
    </location>
</feature>
<feature type="region of interest" description="Disordered" evidence="1">
    <location>
        <begin position="80"/>
        <end position="132"/>
    </location>
</feature>
<dbReference type="RefSeq" id="XP_007931902.1">
    <property type="nucleotide sequence ID" value="XM_007933711.1"/>
</dbReference>
<dbReference type="EMBL" id="KB446565">
    <property type="protein sequence ID" value="EME77471.1"/>
    <property type="molecule type" value="Genomic_DNA"/>
</dbReference>
<organism evidence="2 3">
    <name type="scientific">Pseudocercospora fijiensis (strain CIRAD86)</name>
    <name type="common">Black leaf streak disease fungus</name>
    <name type="synonym">Mycosphaerella fijiensis</name>
    <dbReference type="NCBI Taxonomy" id="383855"/>
    <lineage>
        <taxon>Eukaryota</taxon>
        <taxon>Fungi</taxon>
        <taxon>Dikarya</taxon>
        <taxon>Ascomycota</taxon>
        <taxon>Pezizomycotina</taxon>
        <taxon>Dothideomycetes</taxon>
        <taxon>Dothideomycetidae</taxon>
        <taxon>Mycosphaerellales</taxon>
        <taxon>Mycosphaerellaceae</taxon>
        <taxon>Pseudocercospora</taxon>
    </lineage>
</organism>
<feature type="compositionally biased region" description="Polar residues" evidence="1">
    <location>
        <begin position="80"/>
        <end position="107"/>
    </location>
</feature>